<organism evidence="3 4">
    <name type="scientific">Lentilactobacillus diolivorans DSM 14421</name>
    <dbReference type="NCBI Taxonomy" id="1423739"/>
    <lineage>
        <taxon>Bacteria</taxon>
        <taxon>Bacillati</taxon>
        <taxon>Bacillota</taxon>
        <taxon>Bacilli</taxon>
        <taxon>Lactobacillales</taxon>
        <taxon>Lactobacillaceae</taxon>
        <taxon>Lentilactobacillus</taxon>
    </lineage>
</organism>
<evidence type="ECO:0000259" key="1">
    <source>
        <dbReference type="Pfam" id="PF16285"/>
    </source>
</evidence>
<dbReference type="Pfam" id="PF16285">
    <property type="entry name" value="DUF4931_N"/>
    <property type="match status" value="1"/>
</dbReference>
<reference evidence="3 4" key="1">
    <citation type="journal article" date="2015" name="Genome Announc.">
        <title>Expanding the biotechnology potential of lactobacilli through comparative genomics of 213 strains and associated genera.</title>
        <authorList>
            <person name="Sun Z."/>
            <person name="Harris H.M."/>
            <person name="McCann A."/>
            <person name="Guo C."/>
            <person name="Argimon S."/>
            <person name="Zhang W."/>
            <person name="Yang X."/>
            <person name="Jeffery I.B."/>
            <person name="Cooney J.C."/>
            <person name="Kagawa T.F."/>
            <person name="Liu W."/>
            <person name="Song Y."/>
            <person name="Salvetti E."/>
            <person name="Wrobel A."/>
            <person name="Rasinkangas P."/>
            <person name="Parkhill J."/>
            <person name="Rea M.C."/>
            <person name="O'Sullivan O."/>
            <person name="Ritari J."/>
            <person name="Douillard F.P."/>
            <person name="Paul Ross R."/>
            <person name="Yang R."/>
            <person name="Briner A.E."/>
            <person name="Felis G.E."/>
            <person name="de Vos W.M."/>
            <person name="Barrangou R."/>
            <person name="Klaenhammer T.R."/>
            <person name="Caufield P.W."/>
            <person name="Cui Y."/>
            <person name="Zhang H."/>
            <person name="O'Toole P.W."/>
        </authorList>
    </citation>
    <scope>NUCLEOTIDE SEQUENCE [LARGE SCALE GENOMIC DNA]</scope>
    <source>
        <strain evidence="3 4">DSM 14421</strain>
    </source>
</reference>
<dbReference type="Proteomes" id="UP000052013">
    <property type="component" value="Unassembled WGS sequence"/>
</dbReference>
<keyword evidence="3" id="KW-0548">Nucleotidyltransferase</keyword>
<dbReference type="SUPFAM" id="SSF54197">
    <property type="entry name" value="HIT-like"/>
    <property type="match status" value="1"/>
</dbReference>
<evidence type="ECO:0000313" key="3">
    <source>
        <dbReference type="EMBL" id="KRL63203.1"/>
    </source>
</evidence>
<gene>
    <name evidence="3" type="ORF">FC85_GL001627</name>
</gene>
<dbReference type="InterPro" id="IPR046322">
    <property type="entry name" value="DUF4931"/>
</dbReference>
<accession>A0A0R1SAM3</accession>
<keyword evidence="3" id="KW-0808">Transferase</keyword>
<feature type="domain" description="DUF4931" evidence="2">
    <location>
        <begin position="142"/>
        <end position="259"/>
    </location>
</feature>
<dbReference type="InterPro" id="IPR049285">
    <property type="entry name" value="DUF4931_C"/>
</dbReference>
<proteinExistence type="predicted"/>
<name>A0A0R1SAM3_9LACO</name>
<dbReference type="AlphaFoldDB" id="A0A0R1SAM3"/>
<dbReference type="Gene3D" id="3.30.428.10">
    <property type="entry name" value="HIT-like"/>
    <property type="match status" value="1"/>
</dbReference>
<dbReference type="PATRIC" id="fig|1423739.3.peg.1706"/>
<feature type="domain" description="DUF4931" evidence="1">
    <location>
        <begin position="15"/>
        <end position="137"/>
    </location>
</feature>
<dbReference type="STRING" id="1423739.FC85_GL001627"/>
<evidence type="ECO:0000259" key="2">
    <source>
        <dbReference type="Pfam" id="PF20956"/>
    </source>
</evidence>
<dbReference type="GO" id="GO:0016779">
    <property type="term" value="F:nucleotidyltransferase activity"/>
    <property type="evidence" value="ECO:0007669"/>
    <property type="project" value="UniProtKB-KW"/>
</dbReference>
<comment type="caution">
    <text evidence="3">The sequence shown here is derived from an EMBL/GenBank/DDBJ whole genome shotgun (WGS) entry which is preliminary data.</text>
</comment>
<evidence type="ECO:0000313" key="4">
    <source>
        <dbReference type="Proteomes" id="UP000052013"/>
    </source>
</evidence>
<dbReference type="PIRSF" id="PIRSF031505">
    <property type="entry name" value="GalT_short"/>
    <property type="match status" value="1"/>
</dbReference>
<dbReference type="InterPro" id="IPR012361">
    <property type="entry name" value="GalT_short"/>
</dbReference>
<dbReference type="Pfam" id="PF20956">
    <property type="entry name" value="DUF4931_C"/>
    <property type="match status" value="1"/>
</dbReference>
<protein>
    <submittedName>
        <fullName evidence="3">Galactose-1-phosphate uridylyltransferase</fullName>
    </submittedName>
</protein>
<dbReference type="EMBL" id="AZEY01000104">
    <property type="protein sequence ID" value="KRL63203.1"/>
    <property type="molecule type" value="Genomic_DNA"/>
</dbReference>
<sequence>MIGKVNDMPNQPLKFNYQAAQGKPENIRHPNGYCPFCDVEHLTHILARDHDRIWLMNKFRTLEETTQTVVIESSNHNGGPSIYPVYTNRKVFEFAFKCWHEMIVSNKYTSVIMYKNFGPLSGGSLRHPHFQIVGLDNYDVYQNVSIKNFTGVPVSDDGQRSITLSTDPIIGFVEINIAINGVTQIDALADAVHVIVKYLLHDYMGGRLSSYNLFFYEIDGKFYCKIVPRFATSPYFVGYKISQVQDMPRLKEIAEEIQEKLSKTTI</sequence>
<dbReference type="InterPro" id="IPR036265">
    <property type="entry name" value="HIT-like_sf"/>
</dbReference>